<sequence>MTGQVQLRSFHLSTDHTEIPESALKNPKESDSLFDGRFRATNVWNKIIRRFRSGMPVKRHLRQLRIFENCFTGREAVDFMMNELPKIIHDGREITRFNCSKLLGIYMNMELFRSVRGKCDDNEEFKENELYR</sequence>
<dbReference type="Pfam" id="PF00610">
    <property type="entry name" value="DEP"/>
    <property type="match status" value="1"/>
</dbReference>
<dbReference type="Gene3D" id="1.10.10.10">
    <property type="entry name" value="Winged helix-like DNA-binding domain superfamily/Winged helix DNA-binding domain"/>
    <property type="match status" value="1"/>
</dbReference>
<proteinExistence type="predicted"/>
<evidence type="ECO:0000313" key="2">
    <source>
        <dbReference type="EMBL" id="VDP24865.1"/>
    </source>
</evidence>
<gene>
    <name evidence="2" type="ORF">OFLC_LOCUS15915</name>
</gene>
<evidence type="ECO:0000259" key="1">
    <source>
        <dbReference type="PROSITE" id="PS50186"/>
    </source>
</evidence>
<dbReference type="AlphaFoldDB" id="A0A183I854"/>
<name>A0A183I854_9BILA</name>
<dbReference type="Proteomes" id="UP000267606">
    <property type="component" value="Unassembled WGS sequence"/>
</dbReference>
<dbReference type="PANTHER" id="PTHR16206">
    <property type="entry name" value="DEP DOMAIN-CONTAINING"/>
    <property type="match status" value="1"/>
</dbReference>
<dbReference type="STRING" id="387005.A0A183I854"/>
<dbReference type="InterPro" id="IPR036388">
    <property type="entry name" value="WH-like_DNA-bd_sf"/>
</dbReference>
<accession>A0A183I854</accession>
<evidence type="ECO:0000313" key="4">
    <source>
        <dbReference type="WBParaSite" id="OFLC_0001592901-mRNA-1"/>
    </source>
</evidence>
<dbReference type="WBParaSite" id="OFLC_0001592901-mRNA-1">
    <property type="protein sequence ID" value="OFLC_0001592901-mRNA-1"/>
    <property type="gene ID" value="OFLC_0001592901"/>
</dbReference>
<organism evidence="4">
    <name type="scientific">Onchocerca flexuosa</name>
    <dbReference type="NCBI Taxonomy" id="387005"/>
    <lineage>
        <taxon>Eukaryota</taxon>
        <taxon>Metazoa</taxon>
        <taxon>Ecdysozoa</taxon>
        <taxon>Nematoda</taxon>
        <taxon>Chromadorea</taxon>
        <taxon>Rhabditida</taxon>
        <taxon>Spirurina</taxon>
        <taxon>Spiruromorpha</taxon>
        <taxon>Filarioidea</taxon>
        <taxon>Onchocercidae</taxon>
        <taxon>Onchocerca</taxon>
    </lineage>
</organism>
<protein>
    <submittedName>
        <fullName evidence="4">DEP domain-containing protein</fullName>
    </submittedName>
</protein>
<dbReference type="SUPFAM" id="SSF46785">
    <property type="entry name" value="Winged helix' DNA-binding domain"/>
    <property type="match status" value="1"/>
</dbReference>
<dbReference type="EMBL" id="UZAJ01043235">
    <property type="protein sequence ID" value="VDP24865.1"/>
    <property type="molecule type" value="Genomic_DNA"/>
</dbReference>
<evidence type="ECO:0000313" key="3">
    <source>
        <dbReference type="Proteomes" id="UP000267606"/>
    </source>
</evidence>
<dbReference type="PROSITE" id="PS50186">
    <property type="entry name" value="DEP"/>
    <property type="match status" value="1"/>
</dbReference>
<reference evidence="2 3" key="2">
    <citation type="submission" date="2018-11" db="EMBL/GenBank/DDBJ databases">
        <authorList>
            <consortium name="Pathogen Informatics"/>
        </authorList>
    </citation>
    <scope>NUCLEOTIDE SEQUENCE [LARGE SCALE GENOMIC DNA]</scope>
</reference>
<dbReference type="GO" id="GO:0035556">
    <property type="term" value="P:intracellular signal transduction"/>
    <property type="evidence" value="ECO:0007669"/>
    <property type="project" value="InterPro"/>
</dbReference>
<dbReference type="PANTHER" id="PTHR16206:SF4">
    <property type="entry name" value="PROTEIN LET-99"/>
    <property type="match status" value="1"/>
</dbReference>
<dbReference type="InterPro" id="IPR000591">
    <property type="entry name" value="DEP_dom"/>
</dbReference>
<reference evidence="4" key="1">
    <citation type="submission" date="2016-06" db="UniProtKB">
        <authorList>
            <consortium name="WormBaseParasite"/>
        </authorList>
    </citation>
    <scope>IDENTIFICATION</scope>
</reference>
<keyword evidence="3" id="KW-1185">Reference proteome</keyword>
<feature type="domain" description="DEP" evidence="1">
    <location>
        <begin position="51"/>
        <end position="132"/>
    </location>
</feature>
<dbReference type="InterPro" id="IPR036390">
    <property type="entry name" value="WH_DNA-bd_sf"/>
</dbReference>